<gene>
    <name evidence="1" type="ORF">PR048_028404</name>
</gene>
<keyword evidence="2" id="KW-1185">Reference proteome</keyword>
<accession>A0ABQ9GE92</accession>
<reference evidence="1 2" key="1">
    <citation type="submission" date="2023-02" db="EMBL/GenBank/DDBJ databases">
        <title>LHISI_Scaffold_Assembly.</title>
        <authorList>
            <person name="Stuart O.P."/>
            <person name="Cleave R."/>
            <person name="Magrath M.J.L."/>
            <person name="Mikheyev A.S."/>
        </authorList>
    </citation>
    <scope>NUCLEOTIDE SEQUENCE [LARGE SCALE GENOMIC DNA]</scope>
    <source>
        <strain evidence="1">Daus_M_001</strain>
        <tissue evidence="1">Leg muscle</tissue>
    </source>
</reference>
<dbReference type="EMBL" id="JARBHB010000013">
    <property type="protein sequence ID" value="KAJ8869414.1"/>
    <property type="molecule type" value="Genomic_DNA"/>
</dbReference>
<proteinExistence type="predicted"/>
<organism evidence="1 2">
    <name type="scientific">Dryococelus australis</name>
    <dbReference type="NCBI Taxonomy" id="614101"/>
    <lineage>
        <taxon>Eukaryota</taxon>
        <taxon>Metazoa</taxon>
        <taxon>Ecdysozoa</taxon>
        <taxon>Arthropoda</taxon>
        <taxon>Hexapoda</taxon>
        <taxon>Insecta</taxon>
        <taxon>Pterygota</taxon>
        <taxon>Neoptera</taxon>
        <taxon>Polyneoptera</taxon>
        <taxon>Phasmatodea</taxon>
        <taxon>Verophasmatodea</taxon>
        <taxon>Anareolatae</taxon>
        <taxon>Phasmatidae</taxon>
        <taxon>Eurycanthinae</taxon>
        <taxon>Dryococelus</taxon>
    </lineage>
</organism>
<protein>
    <submittedName>
        <fullName evidence="1">Uncharacterized protein</fullName>
    </submittedName>
</protein>
<comment type="caution">
    <text evidence="1">The sequence shown here is derived from an EMBL/GenBank/DDBJ whole genome shotgun (WGS) entry which is preliminary data.</text>
</comment>
<evidence type="ECO:0000313" key="2">
    <source>
        <dbReference type="Proteomes" id="UP001159363"/>
    </source>
</evidence>
<dbReference type="Proteomes" id="UP001159363">
    <property type="component" value="Chromosome 12"/>
</dbReference>
<sequence>MQQLGDDECPNLWRTTRLACSPPTKVQDSIPGRVTPGFSYVGFVPDDAAGRRIFSGISRFPRSSILVLLQPHFNSPHWLKGTILLEGFHEPGVGWHLTLSLEMQDGCEETFTIVCFERIPTCQELSHLAQYANGFCLTGNAIYRHGFKSEDITGEVVINIDVWNMCNISRLYTAGRGIPTSRLNTSLVAEHAT</sequence>
<evidence type="ECO:0000313" key="1">
    <source>
        <dbReference type="EMBL" id="KAJ8869414.1"/>
    </source>
</evidence>
<name>A0ABQ9GE92_9NEOP</name>